<protein>
    <submittedName>
        <fullName evidence="1">Uncharacterized protein</fullName>
    </submittedName>
</protein>
<gene>
    <name evidence="1" type="ORF">H2198_003848</name>
</gene>
<dbReference type="EMBL" id="JAPDRQ010000054">
    <property type="protein sequence ID" value="KAJ9658143.1"/>
    <property type="molecule type" value="Genomic_DNA"/>
</dbReference>
<keyword evidence="2" id="KW-1185">Reference proteome</keyword>
<organism evidence="1 2">
    <name type="scientific">Neophaeococcomyces mojaviensis</name>
    <dbReference type="NCBI Taxonomy" id="3383035"/>
    <lineage>
        <taxon>Eukaryota</taxon>
        <taxon>Fungi</taxon>
        <taxon>Dikarya</taxon>
        <taxon>Ascomycota</taxon>
        <taxon>Pezizomycotina</taxon>
        <taxon>Eurotiomycetes</taxon>
        <taxon>Chaetothyriomycetidae</taxon>
        <taxon>Chaetothyriales</taxon>
        <taxon>Chaetothyriales incertae sedis</taxon>
        <taxon>Neophaeococcomyces</taxon>
    </lineage>
</organism>
<sequence>MASVVPNQIGSTQSIDPAEVYGTEGSIKLRIATGGAGQTGILKALAEAFILFTQSSKEAGPLEPFRIAWLATDTSLSFNALAHKAADVAITYHPYAEKIAVQQGIAEDRVYLWRDSFNLVGPAANPAELPLGGTLSIFELFATVFQAAVRTAESDQPVRFLSRYDKSANNILESRIWTSIGQTPCSPWYHKFPALPKQALEEASKLGEYTLVDRGTWCKMQNMPEIRDNMVCFKEGAIDWMEGEVSPEAGHILYGDSLGNPAHALLSPHAQHAEVARLFLHWAVWQKGGQHVISNFKLNGMQLHGLSPRRAQELGGPLA</sequence>
<name>A0ACC3AAG4_9EURO</name>
<dbReference type="Proteomes" id="UP001172386">
    <property type="component" value="Unassembled WGS sequence"/>
</dbReference>
<accession>A0ACC3AAG4</accession>
<evidence type="ECO:0000313" key="2">
    <source>
        <dbReference type="Proteomes" id="UP001172386"/>
    </source>
</evidence>
<comment type="caution">
    <text evidence="1">The sequence shown here is derived from an EMBL/GenBank/DDBJ whole genome shotgun (WGS) entry which is preliminary data.</text>
</comment>
<evidence type="ECO:0000313" key="1">
    <source>
        <dbReference type="EMBL" id="KAJ9658143.1"/>
    </source>
</evidence>
<reference evidence="1" key="1">
    <citation type="submission" date="2022-10" db="EMBL/GenBank/DDBJ databases">
        <title>Culturing micro-colonial fungi from biological soil crusts in the Mojave desert and describing Neophaeococcomyces mojavensis, and introducing the new genera and species Taxawa tesnikishii.</title>
        <authorList>
            <person name="Kurbessoian T."/>
            <person name="Stajich J.E."/>
        </authorList>
    </citation>
    <scope>NUCLEOTIDE SEQUENCE</scope>
    <source>
        <strain evidence="1">JES_112</strain>
    </source>
</reference>
<proteinExistence type="predicted"/>